<name>A0AAE1CLC3_9GAST</name>
<keyword evidence="4" id="KW-1185">Reference proteome</keyword>
<dbReference type="EMBL" id="JAWDGP010007744">
    <property type="protein sequence ID" value="KAK3706570.1"/>
    <property type="molecule type" value="Genomic_DNA"/>
</dbReference>
<evidence type="ECO:0000313" key="4">
    <source>
        <dbReference type="Proteomes" id="UP001283361"/>
    </source>
</evidence>
<evidence type="ECO:0000313" key="3">
    <source>
        <dbReference type="EMBL" id="KAK3706570.1"/>
    </source>
</evidence>
<dbReference type="InterPro" id="IPR001304">
    <property type="entry name" value="C-type_lectin-like"/>
</dbReference>
<evidence type="ECO:0000259" key="2">
    <source>
        <dbReference type="PROSITE" id="PS50041"/>
    </source>
</evidence>
<feature type="transmembrane region" description="Helical" evidence="1">
    <location>
        <begin position="705"/>
        <end position="734"/>
    </location>
</feature>
<dbReference type="CDD" id="cd00037">
    <property type="entry name" value="CLECT"/>
    <property type="match status" value="1"/>
</dbReference>
<evidence type="ECO:0000256" key="1">
    <source>
        <dbReference type="SAM" id="Phobius"/>
    </source>
</evidence>
<proteinExistence type="predicted"/>
<dbReference type="InterPro" id="IPR016187">
    <property type="entry name" value="CTDL_fold"/>
</dbReference>
<dbReference type="SMART" id="SM00034">
    <property type="entry name" value="CLECT"/>
    <property type="match status" value="1"/>
</dbReference>
<comment type="caution">
    <text evidence="3">The sequence shown here is derived from an EMBL/GenBank/DDBJ whole genome shotgun (WGS) entry which is preliminary data.</text>
</comment>
<protein>
    <recommendedName>
        <fullName evidence="2">C-type lectin domain-containing protein</fullName>
    </recommendedName>
</protein>
<reference evidence="3" key="1">
    <citation type="journal article" date="2023" name="G3 (Bethesda)">
        <title>A reference genome for the long-term kleptoplast-retaining sea slug Elysia crispata morphotype clarki.</title>
        <authorList>
            <person name="Eastman K.E."/>
            <person name="Pendleton A.L."/>
            <person name="Shaikh M.A."/>
            <person name="Suttiyut T."/>
            <person name="Ogas R."/>
            <person name="Tomko P."/>
            <person name="Gavelis G."/>
            <person name="Widhalm J.R."/>
            <person name="Wisecaver J.H."/>
        </authorList>
    </citation>
    <scope>NUCLEOTIDE SEQUENCE</scope>
    <source>
        <strain evidence="3">ECLA1</strain>
    </source>
</reference>
<accession>A0AAE1CLC3</accession>
<keyword evidence="1" id="KW-0812">Transmembrane</keyword>
<dbReference type="AlphaFoldDB" id="A0AAE1CLC3"/>
<feature type="domain" description="C-type lectin" evidence="2">
    <location>
        <begin position="326"/>
        <end position="445"/>
    </location>
</feature>
<organism evidence="3 4">
    <name type="scientific">Elysia crispata</name>
    <name type="common">lettuce slug</name>
    <dbReference type="NCBI Taxonomy" id="231223"/>
    <lineage>
        <taxon>Eukaryota</taxon>
        <taxon>Metazoa</taxon>
        <taxon>Spiralia</taxon>
        <taxon>Lophotrochozoa</taxon>
        <taxon>Mollusca</taxon>
        <taxon>Gastropoda</taxon>
        <taxon>Heterobranchia</taxon>
        <taxon>Euthyneura</taxon>
        <taxon>Panpulmonata</taxon>
        <taxon>Sacoglossa</taxon>
        <taxon>Placobranchoidea</taxon>
        <taxon>Plakobranchidae</taxon>
        <taxon>Elysia</taxon>
    </lineage>
</organism>
<gene>
    <name evidence="3" type="ORF">RRG08_055010</name>
</gene>
<keyword evidence="1" id="KW-1133">Transmembrane helix</keyword>
<sequence>MAVLPKHLHVYRRLFCLLFFLNDGLCWNLANLSVPLRRRLPVSHPLERPQLVRVEESPAAASSGYAPPCLENSKCTAYISEKSGYAPPCLENSKCTAYISEKSGIAPPCLEISKCTAYISEKSGYAPPCLENSKCTAYISEKSGIAPPCLENSKCTAYISEKSGYAPPCLETSKCTAYISEKSGIAPPCLENSKCTAYISEKSGYAPPCLENSKCTAYISEKSGYAPPCLETSKCTAYISEKSGIAPPCLENSKCTAYISEKSGYAPPCLENSKCTAYISEKSGYAPPCLEISKCTAYISEKSGYAPPCLENNTNTCGVGWHETPDKNRCVTLSDSKATFWNARVWCNLFDGDLVKIPDQQMDTFLAQLLTVLMPTSRAVWIGLSNIGRPKDHHLYWNDDPNKAVYMNINTSLQVPGNQKKFCMAVTPSGWVAKLCGDFLYFICQRSHIKRLPLPEQPRVLVNGQRHRAVVSESSTITATCLGSGQNQFDLYWQVLQAGQLTSPATHMIRNETYSYKRNLMYWGCMNNSTLKIKVKVNAGELRIACYNQIPPQGSQCTPGNIWCDLAEPFVMKGRPIKPVIKSLSQLPMTEAKPFILKCVIQSNGAIDIDVFWILRLQFTSMVVNDANNRYKELVQVKVDRSARGNITSVLKIKSVSPAMSDMDIHCYSYNVVKFGSHLCEQEPNLCSSTARLTFTPQSKGGHRLMVLFGLADLIMFVVIFGTLFLVIVCLVVYSMGPRKRTSKEEINLDGDEENKQ</sequence>
<dbReference type="InterPro" id="IPR016186">
    <property type="entry name" value="C-type_lectin-like/link_sf"/>
</dbReference>
<dbReference type="Pfam" id="PF00059">
    <property type="entry name" value="Lectin_C"/>
    <property type="match status" value="1"/>
</dbReference>
<dbReference type="Gene3D" id="3.10.100.10">
    <property type="entry name" value="Mannose-Binding Protein A, subunit A"/>
    <property type="match status" value="1"/>
</dbReference>
<dbReference type="PROSITE" id="PS50041">
    <property type="entry name" value="C_TYPE_LECTIN_2"/>
    <property type="match status" value="1"/>
</dbReference>
<dbReference type="Proteomes" id="UP001283361">
    <property type="component" value="Unassembled WGS sequence"/>
</dbReference>
<keyword evidence="1" id="KW-0472">Membrane</keyword>
<dbReference type="SUPFAM" id="SSF56436">
    <property type="entry name" value="C-type lectin-like"/>
    <property type="match status" value="1"/>
</dbReference>